<dbReference type="Proteomes" id="UP000265742">
    <property type="component" value="Unassembled WGS sequence"/>
</dbReference>
<dbReference type="InterPro" id="IPR011990">
    <property type="entry name" value="TPR-like_helical_dom_sf"/>
</dbReference>
<keyword evidence="3" id="KW-1185">Reference proteome</keyword>
<protein>
    <submittedName>
        <fullName evidence="2">Tetratricopeptide repeat protein</fullName>
    </submittedName>
</protein>
<dbReference type="EMBL" id="QXTG01000002">
    <property type="protein sequence ID" value="RIX27603.1"/>
    <property type="molecule type" value="Genomic_DNA"/>
</dbReference>
<dbReference type="Pfam" id="PF12688">
    <property type="entry name" value="TPR_5"/>
    <property type="match status" value="1"/>
</dbReference>
<evidence type="ECO:0000313" key="2">
    <source>
        <dbReference type="EMBL" id="RIX27603.1"/>
    </source>
</evidence>
<evidence type="ECO:0000259" key="1">
    <source>
        <dbReference type="Pfam" id="PF12688"/>
    </source>
</evidence>
<dbReference type="InterPro" id="IPR041656">
    <property type="entry name" value="TPR_5"/>
</dbReference>
<dbReference type="Gene3D" id="1.25.40.10">
    <property type="entry name" value="Tetratricopeptide repeat domain"/>
    <property type="match status" value="1"/>
</dbReference>
<organism evidence="2 3">
    <name type="scientific">Amnibacterium setariae</name>
    <dbReference type="NCBI Taxonomy" id="2306585"/>
    <lineage>
        <taxon>Bacteria</taxon>
        <taxon>Bacillati</taxon>
        <taxon>Actinomycetota</taxon>
        <taxon>Actinomycetes</taxon>
        <taxon>Micrococcales</taxon>
        <taxon>Microbacteriaceae</taxon>
        <taxon>Amnibacterium</taxon>
    </lineage>
</organism>
<feature type="domain" description="Tetratrico peptide repeat group 5" evidence="1">
    <location>
        <begin position="64"/>
        <end position="177"/>
    </location>
</feature>
<comment type="caution">
    <text evidence="2">The sequence shown here is derived from an EMBL/GenBank/DDBJ whole genome shotgun (WGS) entry which is preliminary data.</text>
</comment>
<sequence length="183" mass="19748">MRCTARGAPAETGHTGCMLTDPALVDALEACQDRRSAGRTPAEAGFDALLDRWPDHPTASEAVGEAYDEAGDLERAVACYRSALTGLEGTALRRCYLKLGDALRRLGRLDDSVDVLRAGLDEFPGSRSLRTFLALAMHEQGRADAALGVVLEVLVDPMPSPDLELYRAAVRQRAQQLVARDRG</sequence>
<reference evidence="3" key="1">
    <citation type="submission" date="2018-09" db="EMBL/GenBank/DDBJ databases">
        <authorList>
            <person name="Kim I."/>
        </authorList>
    </citation>
    <scope>NUCLEOTIDE SEQUENCE [LARGE SCALE GENOMIC DNA]</scope>
    <source>
        <strain evidence="3">DD4a</strain>
    </source>
</reference>
<name>A0A3A1TTQ1_9MICO</name>
<proteinExistence type="predicted"/>
<dbReference type="AlphaFoldDB" id="A0A3A1TTQ1"/>
<gene>
    <name evidence="2" type="ORF">D1781_08515</name>
</gene>
<dbReference type="SUPFAM" id="SSF48452">
    <property type="entry name" value="TPR-like"/>
    <property type="match status" value="1"/>
</dbReference>
<evidence type="ECO:0000313" key="3">
    <source>
        <dbReference type="Proteomes" id="UP000265742"/>
    </source>
</evidence>
<accession>A0A3A1TTQ1</accession>